<feature type="transmembrane region" description="Helical" evidence="2">
    <location>
        <begin position="64"/>
        <end position="87"/>
    </location>
</feature>
<sequence length="119" mass="12776">MLTGFIGQELTGTPSSGSPSPTTTAPQQPPPAHTANTQSDLPSSTTYIPLLRIISEVDAVHNTLLVGLLIAFVAASVALGCLTIYCIRRRAQKKLQRTYQAELRGIQKKDDDERAASRA</sequence>
<feature type="compositionally biased region" description="Polar residues" evidence="1">
    <location>
        <begin position="34"/>
        <end position="43"/>
    </location>
</feature>
<organism evidence="3 4">
    <name type="scientific">Akanthomyces lecanii RCEF 1005</name>
    <dbReference type="NCBI Taxonomy" id="1081108"/>
    <lineage>
        <taxon>Eukaryota</taxon>
        <taxon>Fungi</taxon>
        <taxon>Dikarya</taxon>
        <taxon>Ascomycota</taxon>
        <taxon>Pezizomycotina</taxon>
        <taxon>Sordariomycetes</taxon>
        <taxon>Hypocreomycetidae</taxon>
        <taxon>Hypocreales</taxon>
        <taxon>Cordycipitaceae</taxon>
        <taxon>Akanthomyces</taxon>
        <taxon>Cordyceps confragosa</taxon>
    </lineage>
</organism>
<proteinExistence type="predicted"/>
<gene>
    <name evidence="3" type="ORF">LEL_01310</name>
</gene>
<evidence type="ECO:0000313" key="3">
    <source>
        <dbReference type="EMBL" id="OAA81765.1"/>
    </source>
</evidence>
<protein>
    <submittedName>
        <fullName evidence="3">Uncharacterized protein</fullName>
    </submittedName>
</protein>
<keyword evidence="2" id="KW-0472">Membrane</keyword>
<dbReference type="EMBL" id="AZHF01000001">
    <property type="protein sequence ID" value="OAA81765.1"/>
    <property type="molecule type" value="Genomic_DNA"/>
</dbReference>
<evidence type="ECO:0000256" key="1">
    <source>
        <dbReference type="SAM" id="MobiDB-lite"/>
    </source>
</evidence>
<evidence type="ECO:0000313" key="4">
    <source>
        <dbReference type="Proteomes" id="UP000076881"/>
    </source>
</evidence>
<dbReference type="OrthoDB" id="4870793at2759"/>
<comment type="caution">
    <text evidence="3">The sequence shown here is derived from an EMBL/GenBank/DDBJ whole genome shotgun (WGS) entry which is preliminary data.</text>
</comment>
<keyword evidence="2" id="KW-1133">Transmembrane helix</keyword>
<feature type="region of interest" description="Disordered" evidence="1">
    <location>
        <begin position="8"/>
        <end position="43"/>
    </location>
</feature>
<reference evidence="3 4" key="1">
    <citation type="journal article" date="2016" name="Genome Biol. Evol.">
        <title>Divergent and convergent evolution of fungal pathogenicity.</title>
        <authorList>
            <person name="Shang Y."/>
            <person name="Xiao G."/>
            <person name="Zheng P."/>
            <person name="Cen K."/>
            <person name="Zhan S."/>
            <person name="Wang C."/>
        </authorList>
    </citation>
    <scope>NUCLEOTIDE SEQUENCE [LARGE SCALE GENOMIC DNA]</scope>
    <source>
        <strain evidence="3 4">RCEF 1005</strain>
    </source>
</reference>
<evidence type="ECO:0000256" key="2">
    <source>
        <dbReference type="SAM" id="Phobius"/>
    </source>
</evidence>
<name>A0A168KJ32_CORDF</name>
<dbReference type="Proteomes" id="UP000076881">
    <property type="component" value="Unassembled WGS sequence"/>
</dbReference>
<keyword evidence="2" id="KW-0812">Transmembrane</keyword>
<dbReference type="AlphaFoldDB" id="A0A168KJ32"/>
<keyword evidence="4" id="KW-1185">Reference proteome</keyword>
<feature type="compositionally biased region" description="Low complexity" evidence="1">
    <location>
        <begin position="11"/>
        <end position="26"/>
    </location>
</feature>
<accession>A0A168KJ32</accession>